<feature type="transmembrane region" description="Helical" evidence="6">
    <location>
        <begin position="316"/>
        <end position="338"/>
    </location>
</feature>
<accession>A0AA95NF23</accession>
<dbReference type="KEGG" id="pais:PFX98_19570"/>
<evidence type="ECO:0000259" key="7">
    <source>
        <dbReference type="Pfam" id="PF02687"/>
    </source>
</evidence>
<feature type="transmembrane region" description="Helical" evidence="6">
    <location>
        <begin position="814"/>
        <end position="833"/>
    </location>
</feature>
<dbReference type="EMBL" id="CP116346">
    <property type="protein sequence ID" value="WIT11084.1"/>
    <property type="molecule type" value="Genomic_DNA"/>
</dbReference>
<dbReference type="GO" id="GO:0005886">
    <property type="term" value="C:plasma membrane"/>
    <property type="evidence" value="ECO:0007669"/>
    <property type="project" value="UniProtKB-SubCell"/>
</dbReference>
<reference evidence="8" key="1">
    <citation type="submission" date="2023-01" db="EMBL/GenBank/DDBJ databases">
        <title>Whole genome sequence of Paucibacter sp. S2-9 isolated from pond sediment.</title>
        <authorList>
            <person name="Jung J.Y."/>
        </authorList>
    </citation>
    <scope>NUCLEOTIDE SEQUENCE</scope>
    <source>
        <strain evidence="8">S2-9</strain>
    </source>
</reference>
<evidence type="ECO:0000256" key="5">
    <source>
        <dbReference type="ARBA" id="ARBA00023136"/>
    </source>
</evidence>
<evidence type="ECO:0000256" key="1">
    <source>
        <dbReference type="ARBA" id="ARBA00004651"/>
    </source>
</evidence>
<feature type="transmembrane region" description="Helical" evidence="6">
    <location>
        <begin position="434"/>
        <end position="457"/>
    </location>
</feature>
<evidence type="ECO:0000256" key="3">
    <source>
        <dbReference type="ARBA" id="ARBA00022692"/>
    </source>
</evidence>
<feature type="transmembrane region" description="Helical" evidence="6">
    <location>
        <begin position="720"/>
        <end position="744"/>
    </location>
</feature>
<keyword evidence="4 6" id="KW-1133">Transmembrane helix</keyword>
<dbReference type="Pfam" id="PF02687">
    <property type="entry name" value="FtsX"/>
    <property type="match status" value="2"/>
</dbReference>
<feature type="transmembrane region" description="Helical" evidence="6">
    <location>
        <begin position="29"/>
        <end position="50"/>
    </location>
</feature>
<feature type="domain" description="ABC3 transporter permease C-terminal" evidence="7">
    <location>
        <begin position="266"/>
        <end position="394"/>
    </location>
</feature>
<sequence length="849" mass="89915">MPPSSWIGWLLQLSWPALRQQWGRQTLALLAIALGVALATAVQLINSAGLREFDAAARALSGQADLELTAATGALDEALFARLAEREDVLALGPMLEGRAQLLDAQGQPFSLRLLGVDMLQLAQLQPELLPVFDGDRPPDLLADGQLFLNPAALQRLGADLGAKSPAELSLRLQVQGQARSVTLRLAGRTATAGAPLAVLDIAVAQALLGRPGELDRIALRLLPGLDPQAVAAGLALPPGVRARTAAAAEGQAAQLSQAYRVNLGVLSLMALFVGGFLVFAVHTLSVAQRLPQLALLGVLGMSARERAGLVLSEALLLGLLGSLLGLALGIGLAALGLRQLGGDLGAGMLGGMLGGARPQLQLPFVPLLALGSLGLLVSLAAAALPVWGLRRLPAAQVLKGLGADTHPRLPRWLGPGLLLLGGLLSLLPPLHGLALGAYAAMLSLLFGGLAAVPALVDGLRRLLPRRRSALALLIRERAHDQAGEATRMLAGVLVALSLSVAMLVMVGSFRTSLDDWLRDMLPADLFVRNGLRAARQEGLPLPPAFVQRLRASGLAERIAQQRTRELSVAGQPVLMLARELPDDEGRLPLTGALAPRSQLPPIYVNEAMRDQLRLRPGDTLMLELAGQAALAVQVRGVWRDYSRQSPALLIALADYQRWSADTAVTDLMLHLPPGAADMQALQQRLRALAERPEDIELAAAGELRRFSLQLFDRSFAVTYWLQAVALGVGLFGVAASLSAQVLARRREFGLLLHLGFERRALRRMVVAEALLFGAAGAIAGLLLGLAISAVLVWVLNPQSFHWSMDMHVPLTRLGLLMFSVLLASGLTAWWAARAAAGPDALQSVKEDW</sequence>
<comment type="subcellular location">
    <subcellularLocation>
        <location evidence="1">Cell membrane</location>
        <topology evidence="1">Multi-pass membrane protein</topology>
    </subcellularLocation>
</comment>
<protein>
    <submittedName>
        <fullName evidence="8">ABC transporter permease</fullName>
    </submittedName>
</protein>
<feature type="transmembrane region" description="Helical" evidence="6">
    <location>
        <begin position="765"/>
        <end position="794"/>
    </location>
</feature>
<dbReference type="InterPro" id="IPR038766">
    <property type="entry name" value="Membrane_comp_ABC_pdt"/>
</dbReference>
<evidence type="ECO:0000313" key="8">
    <source>
        <dbReference type="EMBL" id="WIT11084.1"/>
    </source>
</evidence>
<keyword evidence="9" id="KW-1185">Reference proteome</keyword>
<organism evidence="8 9">
    <name type="scientific">Paucibacter sediminis</name>
    <dbReference type="NCBI Taxonomy" id="3019553"/>
    <lineage>
        <taxon>Bacteria</taxon>
        <taxon>Pseudomonadati</taxon>
        <taxon>Pseudomonadota</taxon>
        <taxon>Betaproteobacteria</taxon>
        <taxon>Burkholderiales</taxon>
        <taxon>Sphaerotilaceae</taxon>
        <taxon>Roseateles</taxon>
    </lineage>
</organism>
<evidence type="ECO:0000256" key="4">
    <source>
        <dbReference type="ARBA" id="ARBA00022989"/>
    </source>
</evidence>
<evidence type="ECO:0000256" key="6">
    <source>
        <dbReference type="SAM" id="Phobius"/>
    </source>
</evidence>
<keyword evidence="5 6" id="KW-0472">Membrane</keyword>
<evidence type="ECO:0000313" key="9">
    <source>
        <dbReference type="Proteomes" id="UP001177769"/>
    </source>
</evidence>
<name>A0AA95NF23_9BURK</name>
<keyword evidence="2" id="KW-1003">Cell membrane</keyword>
<evidence type="ECO:0000256" key="2">
    <source>
        <dbReference type="ARBA" id="ARBA00022475"/>
    </source>
</evidence>
<dbReference type="AlphaFoldDB" id="A0AA95NF23"/>
<dbReference type="PANTHER" id="PTHR30287">
    <property type="entry name" value="MEMBRANE COMPONENT OF PREDICTED ABC SUPERFAMILY METABOLITE UPTAKE TRANSPORTER"/>
    <property type="match status" value="1"/>
</dbReference>
<keyword evidence="3 6" id="KW-0812">Transmembrane</keyword>
<dbReference type="Proteomes" id="UP001177769">
    <property type="component" value="Chromosome"/>
</dbReference>
<feature type="transmembrane region" description="Helical" evidence="6">
    <location>
        <begin position="368"/>
        <end position="390"/>
    </location>
</feature>
<proteinExistence type="predicted"/>
<feature type="transmembrane region" description="Helical" evidence="6">
    <location>
        <begin position="489"/>
        <end position="510"/>
    </location>
</feature>
<feature type="transmembrane region" description="Helical" evidence="6">
    <location>
        <begin position="262"/>
        <end position="281"/>
    </location>
</feature>
<dbReference type="RefSeq" id="WP_285232162.1">
    <property type="nucleotide sequence ID" value="NZ_CP116346.1"/>
</dbReference>
<dbReference type="InterPro" id="IPR003838">
    <property type="entry name" value="ABC3_permease_C"/>
</dbReference>
<gene>
    <name evidence="8" type="ORF">PFX98_19570</name>
</gene>
<dbReference type="PANTHER" id="PTHR30287:SF2">
    <property type="entry name" value="BLL1001 PROTEIN"/>
    <property type="match status" value="1"/>
</dbReference>
<feature type="domain" description="ABC3 transporter permease C-terminal" evidence="7">
    <location>
        <begin position="725"/>
        <end position="836"/>
    </location>
</feature>